<keyword evidence="4" id="KW-1185">Reference proteome</keyword>
<dbReference type="Gene3D" id="3.30.70.2650">
    <property type="match status" value="1"/>
</dbReference>
<dbReference type="EMBL" id="BOMG01000074">
    <property type="protein sequence ID" value="GID57594.1"/>
    <property type="molecule type" value="Genomic_DNA"/>
</dbReference>
<evidence type="ECO:0000259" key="1">
    <source>
        <dbReference type="Pfam" id="PF08223"/>
    </source>
</evidence>
<dbReference type="RefSeq" id="WP_203800616.1">
    <property type="nucleotide sequence ID" value="NZ_BAAAQE010000034.1"/>
</dbReference>
<reference evidence="3 4" key="1">
    <citation type="submission" date="2021-01" db="EMBL/GenBank/DDBJ databases">
        <title>Whole genome shotgun sequence of Actinoplanes couchii NBRC 106145.</title>
        <authorList>
            <person name="Komaki H."/>
            <person name="Tamura T."/>
        </authorList>
    </citation>
    <scope>NUCLEOTIDE SEQUENCE [LARGE SCALE GENOMIC DNA]</scope>
    <source>
        <strain evidence="3 4">NBRC 106145</strain>
    </source>
</reference>
<dbReference type="Pfam" id="PF08223">
    <property type="entry name" value="PaaX_C"/>
    <property type="match status" value="1"/>
</dbReference>
<feature type="domain" description="Transcriptional repressor PaaX-like central Cas2-like" evidence="2">
    <location>
        <begin position="88"/>
        <end position="136"/>
    </location>
</feature>
<proteinExistence type="predicted"/>
<accession>A0ABQ3XGH3</accession>
<dbReference type="PANTHER" id="PTHR30319">
    <property type="entry name" value="PHENYLACETIC ACID REGULATOR-RELATED TRANSCRIPTIONAL REPRESSOR"/>
    <property type="match status" value="1"/>
</dbReference>
<evidence type="ECO:0000313" key="4">
    <source>
        <dbReference type="Proteomes" id="UP000612282"/>
    </source>
</evidence>
<dbReference type="PANTHER" id="PTHR30319:SF1">
    <property type="entry name" value="TRANSCRIPTIONAL REPRESSOR PAAX"/>
    <property type="match status" value="1"/>
</dbReference>
<evidence type="ECO:0000259" key="2">
    <source>
        <dbReference type="Pfam" id="PF20803"/>
    </source>
</evidence>
<gene>
    <name evidence="3" type="ORF">Aco03nite_059980</name>
</gene>
<organism evidence="3 4">
    <name type="scientific">Actinoplanes couchii</name>
    <dbReference type="NCBI Taxonomy" id="403638"/>
    <lineage>
        <taxon>Bacteria</taxon>
        <taxon>Bacillati</taxon>
        <taxon>Actinomycetota</taxon>
        <taxon>Actinomycetes</taxon>
        <taxon>Micromonosporales</taxon>
        <taxon>Micromonosporaceae</taxon>
        <taxon>Actinoplanes</taxon>
    </lineage>
</organism>
<dbReference type="Pfam" id="PF20803">
    <property type="entry name" value="PaaX_M"/>
    <property type="match status" value="1"/>
</dbReference>
<evidence type="ECO:0000313" key="3">
    <source>
        <dbReference type="EMBL" id="GID57594.1"/>
    </source>
</evidence>
<dbReference type="Proteomes" id="UP000612282">
    <property type="component" value="Unassembled WGS sequence"/>
</dbReference>
<dbReference type="InterPro" id="IPR048846">
    <property type="entry name" value="PaaX-like_central"/>
</dbReference>
<sequence length="254" mass="28507">MTEVTSRFVVEGLLRADRTAALAEVYDVGNALGIADQPMRLTIRRLVAGGDWVQEGRGRAGVLRHVGEAGRHDPEFVRFAYRRDAGEHPWDGWWHLVVFTVPESERARRDAVRRNLLRLGGAPLHPGVYVSPDGFADVPEGAWTASTRDLRHEGVHHPPELAARLWPLDEIALRYERLALLSAQPPPTGRIESLRRALELAAAFDHAMVPDPLLPRELLPENWPPATARAAFRDRWAALRKTGGHRLFENYDVS</sequence>
<protein>
    <submittedName>
        <fullName evidence="3">Repressor in the phenylacetic acid catabolism</fullName>
    </submittedName>
</protein>
<name>A0ABQ3XGH3_9ACTN</name>
<feature type="domain" description="Transcriptional repressor PaaX-like C-terminal" evidence="1">
    <location>
        <begin position="166"/>
        <end position="243"/>
    </location>
</feature>
<dbReference type="InterPro" id="IPR013225">
    <property type="entry name" value="PaaX_C"/>
</dbReference>
<comment type="caution">
    <text evidence="3">The sequence shown here is derived from an EMBL/GenBank/DDBJ whole genome shotgun (WGS) entry which is preliminary data.</text>
</comment>